<gene>
    <name evidence="1" type="ORF">Amal_00670</name>
</gene>
<comment type="caution">
    <text evidence="1">The sequence shown here is derived from an EMBL/GenBank/DDBJ whole genome shotgun (WGS) entry which is preliminary data.</text>
</comment>
<name>A0A087PTT2_9PROT</name>
<evidence type="ECO:0000313" key="1">
    <source>
        <dbReference type="EMBL" id="OAG78054.1"/>
    </source>
</evidence>
<sequence length="84" mass="8892">MDPTTILASVFNYALPMLPAQWAAAASVIGSFVVSACALAAYFWPRPKDGSKWLPLYEAINKLGLNGKHAANADDAAAKTTPKN</sequence>
<evidence type="ECO:0000313" key="2">
    <source>
        <dbReference type="Proteomes" id="UP000077349"/>
    </source>
</evidence>
<dbReference type="AlphaFoldDB" id="A0A087PTT2"/>
<dbReference type="Proteomes" id="UP000077349">
    <property type="component" value="Unassembled WGS sequence"/>
</dbReference>
<organism evidence="1 2">
    <name type="scientific">Acetobacter malorum</name>
    <dbReference type="NCBI Taxonomy" id="178901"/>
    <lineage>
        <taxon>Bacteria</taxon>
        <taxon>Pseudomonadati</taxon>
        <taxon>Pseudomonadota</taxon>
        <taxon>Alphaproteobacteria</taxon>
        <taxon>Acetobacterales</taxon>
        <taxon>Acetobacteraceae</taxon>
        <taxon>Acetobacter</taxon>
    </lineage>
</organism>
<protein>
    <submittedName>
        <fullName evidence="1">Uncharacterized protein</fullName>
    </submittedName>
</protein>
<dbReference type="PATRIC" id="fig|178901.10.peg.720"/>
<dbReference type="STRING" id="178901.AmDm5_0733"/>
<dbReference type="EMBL" id="LVHD01000008">
    <property type="protein sequence ID" value="OAG78054.1"/>
    <property type="molecule type" value="Genomic_DNA"/>
</dbReference>
<accession>A0A087PTT2</accession>
<reference evidence="1 2" key="1">
    <citation type="submission" date="2016-03" db="EMBL/GenBank/DDBJ databases">
        <title>Draft genome sequence of Acetobacter malorum CECT 7742, a strain isolated from strawberry vinegar.</title>
        <authorList>
            <person name="Sainz F."/>
            <person name="Mas A."/>
            <person name="Torija M.J."/>
        </authorList>
    </citation>
    <scope>NUCLEOTIDE SEQUENCE [LARGE SCALE GENOMIC DNA]</scope>
    <source>
        <strain evidence="1 2">CECT 7742</strain>
    </source>
</reference>
<proteinExistence type="predicted"/>